<name>A0A0J6FGV9_COCPO</name>
<dbReference type="Proteomes" id="UP000054567">
    <property type="component" value="Unassembled WGS sequence"/>
</dbReference>
<gene>
    <name evidence="1" type="ORF">CPAG_04911</name>
</gene>
<protein>
    <submittedName>
        <fullName evidence="1">Uncharacterized protein</fullName>
    </submittedName>
</protein>
<proteinExistence type="predicted"/>
<dbReference type="AlphaFoldDB" id="A0A0J6FGV9"/>
<organism evidence="1 2">
    <name type="scientific">Coccidioides posadasii RMSCC 3488</name>
    <dbReference type="NCBI Taxonomy" id="454284"/>
    <lineage>
        <taxon>Eukaryota</taxon>
        <taxon>Fungi</taxon>
        <taxon>Dikarya</taxon>
        <taxon>Ascomycota</taxon>
        <taxon>Pezizomycotina</taxon>
        <taxon>Eurotiomycetes</taxon>
        <taxon>Eurotiomycetidae</taxon>
        <taxon>Onygenales</taxon>
        <taxon>Onygenaceae</taxon>
        <taxon>Coccidioides</taxon>
    </lineage>
</organism>
<accession>A0A0J6FGV9</accession>
<reference evidence="2" key="2">
    <citation type="journal article" date="2009" name="Genome Res.">
        <title>Comparative genomic analyses of the human fungal pathogens Coccidioides and their relatives.</title>
        <authorList>
            <person name="Sharpton T.J."/>
            <person name="Stajich J.E."/>
            <person name="Rounsley S.D."/>
            <person name="Gardner M.J."/>
            <person name="Wortman J.R."/>
            <person name="Jordar V.S."/>
            <person name="Maiti R."/>
            <person name="Kodira C.D."/>
            <person name="Neafsey D.E."/>
            <person name="Zeng Q."/>
            <person name="Hung C.-Y."/>
            <person name="McMahan C."/>
            <person name="Muszewska A."/>
            <person name="Grynberg M."/>
            <person name="Mandel M.A."/>
            <person name="Kellner E.M."/>
            <person name="Barker B.M."/>
            <person name="Galgiani J.N."/>
            <person name="Orbach M.J."/>
            <person name="Kirkland T.N."/>
            <person name="Cole G.T."/>
            <person name="Henn M.R."/>
            <person name="Birren B.W."/>
            <person name="Taylor J.W."/>
        </authorList>
    </citation>
    <scope>NUCLEOTIDE SEQUENCE [LARGE SCALE GENOMIC DNA]</scope>
    <source>
        <strain evidence="2">RMSCC 3488</strain>
    </source>
</reference>
<dbReference type="EMBL" id="DS268111">
    <property type="protein sequence ID" value="KMM68585.1"/>
    <property type="molecule type" value="Genomic_DNA"/>
</dbReference>
<evidence type="ECO:0000313" key="2">
    <source>
        <dbReference type="Proteomes" id="UP000054567"/>
    </source>
</evidence>
<sequence length="135" mass="14917">MSYLNHQTAKFTREISVLHQSEFARLRISPLFFTRLALSPHRNILGLRLGQQNFANYLPAIVKCKDICFSEHAIGTPLDICPANSSLNVLRANTFLLTKIQMPAFPNGQSSVLGAGSPRRSSGHVFVVIDFPPAP</sequence>
<evidence type="ECO:0000313" key="1">
    <source>
        <dbReference type="EMBL" id="KMM68585.1"/>
    </source>
</evidence>
<dbReference type="VEuPathDB" id="FungiDB:CPAG_04911"/>
<reference evidence="2" key="3">
    <citation type="journal article" date="2010" name="Genome Res.">
        <title>Population genomic sequencing of Coccidioides fungi reveals recent hybridization and transposon control.</title>
        <authorList>
            <person name="Neafsey D.E."/>
            <person name="Barker B.M."/>
            <person name="Sharpton T.J."/>
            <person name="Stajich J.E."/>
            <person name="Park D.J."/>
            <person name="Whiston E."/>
            <person name="Hung C.-Y."/>
            <person name="McMahan C."/>
            <person name="White J."/>
            <person name="Sykes S."/>
            <person name="Heiman D."/>
            <person name="Young S."/>
            <person name="Zeng Q."/>
            <person name="Abouelleil A."/>
            <person name="Aftuck L."/>
            <person name="Bessette D."/>
            <person name="Brown A."/>
            <person name="FitzGerald M."/>
            <person name="Lui A."/>
            <person name="Macdonald J.P."/>
            <person name="Priest M."/>
            <person name="Orbach M.J."/>
            <person name="Galgiani J.N."/>
            <person name="Kirkland T.N."/>
            <person name="Cole G.T."/>
            <person name="Birren B.W."/>
            <person name="Henn M.R."/>
            <person name="Taylor J.W."/>
            <person name="Rounsley S.D."/>
        </authorList>
    </citation>
    <scope>NUCLEOTIDE SEQUENCE [LARGE SCALE GENOMIC DNA]</scope>
    <source>
        <strain evidence="2">RMSCC 3488</strain>
    </source>
</reference>
<reference evidence="1 2" key="1">
    <citation type="submission" date="2007-06" db="EMBL/GenBank/DDBJ databases">
        <title>The Genome Sequence of Coccidioides posadasii RMSCC_3488.</title>
        <authorList>
            <consortium name="Coccidioides Genome Resources Consortium"/>
            <consortium name="The Broad Institute Genome Sequencing Platform"/>
            <person name="Henn M.R."/>
            <person name="Sykes S."/>
            <person name="Young S."/>
            <person name="Jaffe D."/>
            <person name="Berlin A."/>
            <person name="Alvarez P."/>
            <person name="Butler J."/>
            <person name="Gnerre S."/>
            <person name="Grabherr M."/>
            <person name="Mauceli E."/>
            <person name="Brockman W."/>
            <person name="Kodira C."/>
            <person name="Alvarado L."/>
            <person name="Zeng Q."/>
            <person name="Crawford M."/>
            <person name="Antoine C."/>
            <person name="Devon K."/>
            <person name="Galgiani J."/>
            <person name="Orsborn K."/>
            <person name="Lewis M.L."/>
            <person name="Nusbaum C."/>
            <person name="Galagan J."/>
            <person name="Birren B."/>
        </authorList>
    </citation>
    <scope>NUCLEOTIDE SEQUENCE [LARGE SCALE GENOMIC DNA]</scope>
    <source>
        <strain evidence="1 2">RMSCC 3488</strain>
    </source>
</reference>